<feature type="region of interest" description="Disordered" evidence="1">
    <location>
        <begin position="372"/>
        <end position="434"/>
    </location>
</feature>
<feature type="region of interest" description="Disordered" evidence="1">
    <location>
        <begin position="743"/>
        <end position="772"/>
    </location>
</feature>
<comment type="caution">
    <text evidence="2">The sequence shown here is derived from an EMBL/GenBank/DDBJ whole genome shotgun (WGS) entry which is preliminary data.</text>
</comment>
<feature type="region of interest" description="Disordered" evidence="1">
    <location>
        <begin position="312"/>
        <end position="342"/>
    </location>
</feature>
<dbReference type="EMBL" id="AEYI02001909">
    <property type="protein sequence ID" value="KFG31940.1"/>
    <property type="molecule type" value="Genomic_DNA"/>
</dbReference>
<protein>
    <submittedName>
        <fullName evidence="2">Uncharacterized protein</fullName>
    </submittedName>
</protein>
<dbReference type="AlphaFoldDB" id="A0A086JIH2"/>
<organism evidence="2 3">
    <name type="scientific">Toxoplasma gondii p89</name>
    <dbReference type="NCBI Taxonomy" id="943119"/>
    <lineage>
        <taxon>Eukaryota</taxon>
        <taxon>Sar</taxon>
        <taxon>Alveolata</taxon>
        <taxon>Apicomplexa</taxon>
        <taxon>Conoidasida</taxon>
        <taxon>Coccidia</taxon>
        <taxon>Eucoccidiorida</taxon>
        <taxon>Eimeriorina</taxon>
        <taxon>Sarcocystidae</taxon>
        <taxon>Toxoplasma</taxon>
    </lineage>
</organism>
<sequence length="772" mass="83136">MPFREHFTIAETISRYTPDFPFRFAALTEVRLFAASPGAADKTCSKMLCALGCAIEFMDTSFEFEGNWFVQSLAAESFSRSRSRVCSALPSSPEQRAVSCRMPADAASVPGKMSLFTFPVRLRHASSFWWVAFLYLAGITLEMPVSGQSASMFSPEFLCLGAACDLIKCSSNAECPPFHTCTGYSTSVFGKGTGLFGGNGLGVGQLLGQPIRGSGGFLSASPAVAAGVVDGVWSALAPELKPPIKTLFNPNFCEPSELRQPSNIVTPGGYFVTTDMQAWAPPGPERIVDLPEASTVGTLYNTPSINQAFAFRSATRQPDRESPATRKDAASSAKRPSLPQASINGGLIQFSQDMNQNGQTVMVARSVYEGPENSVDGGLPTGAEGSSWKAQNSINTRSAEAESLPRASQPKSTRAADAPTASAFRPRKYKEVHSTVLTSDPASAAVSMVREEPLPGVPPAQTQSATEPLKPSLKVESQLSLLFGSDGETQSVPLDEKKKPTLTTASPPGKALEETVQSYIMQQIQALDDTQVDLLFQKLLGDTSLFDETSKPGNSQVVRSLQMSEKTNFPEGLDALFDLGLLAAGAAAIEFFPFNKQPLVSSVGVQNPIQFGMNVMNAKWEAQIHCLTPVATAYSPLGTVIVDLANRSDSPSIIRNDLFEAFIKGNRDNSRKPLVSVVEVSNLRDVRRDFVLIVCSRPGRFTTKFQVDISFAGQEGTASNVCPIEVLCQEGLEIPPSELALFFETDEEEGEQEELPPAPPTDKPEKKKKKKK</sequence>
<dbReference type="VEuPathDB" id="ToxoDB:TGP89_278840"/>
<proteinExistence type="predicted"/>
<evidence type="ECO:0000256" key="1">
    <source>
        <dbReference type="SAM" id="MobiDB-lite"/>
    </source>
</evidence>
<feature type="region of interest" description="Disordered" evidence="1">
    <location>
        <begin position="484"/>
        <end position="509"/>
    </location>
</feature>
<feature type="compositionally biased region" description="Polar residues" evidence="1">
    <location>
        <begin position="388"/>
        <end position="398"/>
    </location>
</feature>
<dbReference type="OrthoDB" id="330555at2759"/>
<dbReference type="Proteomes" id="UP000028828">
    <property type="component" value="Unassembled WGS sequence"/>
</dbReference>
<evidence type="ECO:0000313" key="3">
    <source>
        <dbReference type="Proteomes" id="UP000028828"/>
    </source>
</evidence>
<feature type="compositionally biased region" description="Acidic residues" evidence="1">
    <location>
        <begin position="744"/>
        <end position="754"/>
    </location>
</feature>
<evidence type="ECO:0000313" key="2">
    <source>
        <dbReference type="EMBL" id="KFG31940.1"/>
    </source>
</evidence>
<reference evidence="2 3" key="1">
    <citation type="submission" date="2014-03" db="EMBL/GenBank/DDBJ databases">
        <authorList>
            <person name="Sibley D."/>
            <person name="Venepally P."/>
            <person name="Karamycheva S."/>
            <person name="Hadjithomas M."/>
            <person name="Khan A."/>
            <person name="Brunk B."/>
            <person name="Roos D."/>
            <person name="Caler E."/>
            <person name="Lorenzi H."/>
        </authorList>
    </citation>
    <scope>NUCLEOTIDE SEQUENCE [LARGE SCALE GENOMIC DNA]</scope>
    <source>
        <strain evidence="3">p89</strain>
    </source>
</reference>
<accession>A0A086JIH2</accession>
<gene>
    <name evidence="2" type="ORF">TGP89_278840</name>
</gene>
<name>A0A086JIH2_TOXGO</name>
<feature type="compositionally biased region" description="Basic and acidic residues" evidence="1">
    <location>
        <begin position="317"/>
        <end position="329"/>
    </location>
</feature>